<dbReference type="PANTHER" id="PTHR13173">
    <property type="entry name" value="WW DOMAIN BINDING PROTEIN 4"/>
    <property type="match status" value="1"/>
</dbReference>
<dbReference type="GeneID" id="85475742"/>
<evidence type="ECO:0000256" key="4">
    <source>
        <dbReference type="SAM" id="MobiDB-lite"/>
    </source>
</evidence>
<reference evidence="6" key="1">
    <citation type="submission" date="2021-06" db="EMBL/GenBank/DDBJ databases">
        <title>Comparative genomics, transcriptomics and evolutionary studies reveal genomic signatures of adaptation to plant cell wall in hemibiotrophic fungi.</title>
        <authorList>
            <consortium name="DOE Joint Genome Institute"/>
            <person name="Baroncelli R."/>
            <person name="Diaz J.F."/>
            <person name="Benocci T."/>
            <person name="Peng M."/>
            <person name="Battaglia E."/>
            <person name="Haridas S."/>
            <person name="Andreopoulos W."/>
            <person name="Labutti K."/>
            <person name="Pangilinan J."/>
            <person name="Floch G.L."/>
            <person name="Makela M.R."/>
            <person name="Henrissat B."/>
            <person name="Grigoriev I.V."/>
            <person name="Crouch J.A."/>
            <person name="De Vries R.P."/>
            <person name="Sukno S.A."/>
            <person name="Thon M.R."/>
        </authorList>
    </citation>
    <scope>NUCLEOTIDE SEQUENCE</scope>
    <source>
        <strain evidence="6">CBS 102054</strain>
    </source>
</reference>
<evidence type="ECO:0000313" key="7">
    <source>
        <dbReference type="Proteomes" id="UP001243989"/>
    </source>
</evidence>
<dbReference type="SUPFAM" id="SSF57667">
    <property type="entry name" value="beta-beta-alpha zinc fingers"/>
    <property type="match status" value="1"/>
</dbReference>
<dbReference type="InterPro" id="IPR036236">
    <property type="entry name" value="Znf_C2H2_sf"/>
</dbReference>
<evidence type="ECO:0000313" key="6">
    <source>
        <dbReference type="EMBL" id="KAK1634088.1"/>
    </source>
</evidence>
<protein>
    <recommendedName>
        <fullName evidence="5">U1-type domain-containing protein</fullName>
    </recommendedName>
</protein>
<dbReference type="Proteomes" id="UP001243989">
    <property type="component" value="Unassembled WGS sequence"/>
</dbReference>
<keyword evidence="7" id="KW-1185">Reference proteome</keyword>
<dbReference type="Gene3D" id="3.30.160.60">
    <property type="entry name" value="Classic Zinc Finger"/>
    <property type="match status" value="1"/>
</dbReference>
<dbReference type="Pfam" id="PF06220">
    <property type="entry name" value="zf-U1"/>
    <property type="match status" value="1"/>
</dbReference>
<evidence type="ECO:0000256" key="2">
    <source>
        <dbReference type="ARBA" id="ARBA00022771"/>
    </source>
</evidence>
<feature type="domain" description="U1-type" evidence="5">
    <location>
        <begin position="62"/>
        <end position="97"/>
    </location>
</feature>
<feature type="compositionally biased region" description="Basic and acidic residues" evidence="4">
    <location>
        <begin position="285"/>
        <end position="297"/>
    </location>
</feature>
<evidence type="ECO:0000259" key="5">
    <source>
        <dbReference type="SMART" id="SM00451"/>
    </source>
</evidence>
<dbReference type="GO" id="GO:0003723">
    <property type="term" value="F:RNA binding"/>
    <property type="evidence" value="ECO:0007669"/>
    <property type="project" value="TreeGrafter"/>
</dbReference>
<dbReference type="RefSeq" id="XP_060442695.1">
    <property type="nucleotide sequence ID" value="XM_060590880.1"/>
</dbReference>
<dbReference type="SMART" id="SM00451">
    <property type="entry name" value="ZnF_U1"/>
    <property type="match status" value="1"/>
</dbReference>
<feature type="compositionally biased region" description="Basic and acidic residues" evidence="4">
    <location>
        <begin position="102"/>
        <end position="123"/>
    </location>
</feature>
<feature type="compositionally biased region" description="Low complexity" evidence="4">
    <location>
        <begin position="124"/>
        <end position="144"/>
    </location>
</feature>
<feature type="compositionally biased region" description="Basic and acidic residues" evidence="4">
    <location>
        <begin position="251"/>
        <end position="271"/>
    </location>
</feature>
<keyword evidence="1" id="KW-0479">Metal-binding</keyword>
<dbReference type="EMBL" id="JAHMHQ010000016">
    <property type="protein sequence ID" value="KAK1634088.1"/>
    <property type="molecule type" value="Genomic_DNA"/>
</dbReference>
<feature type="region of interest" description="Disordered" evidence="4">
    <location>
        <begin position="193"/>
        <end position="339"/>
    </location>
</feature>
<sequence>MAIGANLQILACAHHAVTSPPTFSLSDNTRKPSHLFRQYLYTRTHTFHARTHETMSEYWKSTPKYWCKHCSIFVRDTKLERQNHEATGKHQGALKRFLRDLHRGHEQEEREKDRAKREVERLKGISSGTGSSHSSSSFSKLGSSSSGGGGAPPSAESQRKQQMEQLAEMGVSIPTEFRGDMAMAGEWTVTATKVVDEEAEREKPVEAKAVGRPRKWGSTRAMPADDEDLDALLSGNTLMRSVKKEEEEEKAEVGVKEEEEGHGGDEVKREGEEEDATGVTSDALAVKREPVEDEAGKGFDVLALGEDGVKKEDEATETTEAAAPAVMFKKRKPKNMRQK</sequence>
<feature type="compositionally biased region" description="Basic and acidic residues" evidence="4">
    <location>
        <begin position="194"/>
        <end position="206"/>
    </location>
</feature>
<organism evidence="6 7">
    <name type="scientific">Colletotrichum phormii</name>
    <dbReference type="NCBI Taxonomy" id="359342"/>
    <lineage>
        <taxon>Eukaryota</taxon>
        <taxon>Fungi</taxon>
        <taxon>Dikarya</taxon>
        <taxon>Ascomycota</taxon>
        <taxon>Pezizomycotina</taxon>
        <taxon>Sordariomycetes</taxon>
        <taxon>Hypocreomycetidae</taxon>
        <taxon>Glomerellales</taxon>
        <taxon>Glomerellaceae</taxon>
        <taxon>Colletotrichum</taxon>
        <taxon>Colletotrichum acutatum species complex</taxon>
    </lineage>
</organism>
<dbReference type="InterPro" id="IPR003604">
    <property type="entry name" value="Matrin/U1-like-C_Znf_C2H2"/>
</dbReference>
<dbReference type="GO" id="GO:0000398">
    <property type="term" value="P:mRNA splicing, via spliceosome"/>
    <property type="evidence" value="ECO:0007669"/>
    <property type="project" value="InterPro"/>
</dbReference>
<evidence type="ECO:0000256" key="1">
    <source>
        <dbReference type="ARBA" id="ARBA00022723"/>
    </source>
</evidence>
<dbReference type="GO" id="GO:0071011">
    <property type="term" value="C:precatalytic spliceosome"/>
    <property type="evidence" value="ECO:0007669"/>
    <property type="project" value="TreeGrafter"/>
</dbReference>
<evidence type="ECO:0000256" key="3">
    <source>
        <dbReference type="ARBA" id="ARBA00022833"/>
    </source>
</evidence>
<keyword evidence="3" id="KW-0862">Zinc</keyword>
<dbReference type="GO" id="GO:0008270">
    <property type="term" value="F:zinc ion binding"/>
    <property type="evidence" value="ECO:0007669"/>
    <property type="project" value="UniProtKB-KW"/>
</dbReference>
<dbReference type="AlphaFoldDB" id="A0AAJ0ECY0"/>
<accession>A0AAJ0ECY0</accession>
<feature type="region of interest" description="Disordered" evidence="4">
    <location>
        <begin position="102"/>
        <end position="164"/>
    </location>
</feature>
<dbReference type="InterPro" id="IPR013085">
    <property type="entry name" value="U1-CZ_Znf_C2H2"/>
</dbReference>
<comment type="caution">
    <text evidence="6">The sequence shown here is derived from an EMBL/GenBank/DDBJ whole genome shotgun (WGS) entry which is preliminary data.</text>
</comment>
<feature type="compositionally biased region" description="Basic residues" evidence="4">
    <location>
        <begin position="328"/>
        <end position="339"/>
    </location>
</feature>
<feature type="non-terminal residue" evidence="6">
    <location>
        <position position="1"/>
    </location>
</feature>
<name>A0AAJ0ECY0_9PEZI</name>
<proteinExistence type="predicted"/>
<keyword evidence="2" id="KW-0863">Zinc-finger</keyword>
<gene>
    <name evidence="6" type="ORF">BDP81DRAFT_433662</name>
</gene>
<dbReference type="InterPro" id="IPR040023">
    <property type="entry name" value="WBP4"/>
</dbReference>
<dbReference type="PANTHER" id="PTHR13173:SF10">
    <property type="entry name" value="WW DOMAIN-BINDING PROTEIN 4"/>
    <property type="match status" value="1"/>
</dbReference>